<reference evidence="3" key="1">
    <citation type="journal article" date="2020" name="Nat. Genet.">
        <title>Genomic diversifications of five Gossypium allopolyploid species and their impact on cotton improvement.</title>
        <authorList>
            <person name="Chen Z.J."/>
            <person name="Sreedasyam A."/>
            <person name="Ando A."/>
            <person name="Song Q."/>
            <person name="De Santiago L.M."/>
            <person name="Hulse-Kemp A.M."/>
            <person name="Ding M."/>
            <person name="Ye W."/>
            <person name="Kirkbride R.C."/>
            <person name="Jenkins J."/>
            <person name="Plott C."/>
            <person name="Lovell J."/>
            <person name="Lin Y.M."/>
            <person name="Vaughn R."/>
            <person name="Liu B."/>
            <person name="Simpson S."/>
            <person name="Scheffler B.E."/>
            <person name="Wen L."/>
            <person name="Saski C.A."/>
            <person name="Grover C.E."/>
            <person name="Hu G."/>
            <person name="Conover J.L."/>
            <person name="Carlson J.W."/>
            <person name="Shu S."/>
            <person name="Boston L.B."/>
            <person name="Williams M."/>
            <person name="Peterson D.G."/>
            <person name="McGee K."/>
            <person name="Jones D.C."/>
            <person name="Wendel J.F."/>
            <person name="Stelly D.M."/>
            <person name="Grimwood J."/>
            <person name="Schmutz J."/>
        </authorList>
    </citation>
    <scope>NUCLEOTIDE SEQUENCE [LARGE SCALE GENOMIC DNA]</scope>
    <source>
        <strain evidence="3">cv. TM-1</strain>
    </source>
</reference>
<protein>
    <recommendedName>
        <fullName evidence="5">DNA/RNA polymerases superfamily protein</fullName>
    </recommendedName>
</protein>
<dbReference type="PaxDb" id="3635-A0A1U8KT23"/>
<dbReference type="PANTHER" id="PTHR46148">
    <property type="entry name" value="CHROMO DOMAIN-CONTAINING PROTEIN"/>
    <property type="match status" value="1"/>
</dbReference>
<evidence type="ECO:0000313" key="3">
    <source>
        <dbReference type="Proteomes" id="UP000818029"/>
    </source>
</evidence>
<keyword evidence="3" id="KW-1185">Reference proteome</keyword>
<name>A0A1U8KT23_GOSHI</name>
<evidence type="ECO:0000313" key="4">
    <source>
        <dbReference type="RefSeq" id="XP_016704148.1"/>
    </source>
</evidence>
<dbReference type="Pfam" id="PF24626">
    <property type="entry name" value="SH3_Tf2-1"/>
    <property type="match status" value="1"/>
</dbReference>
<evidence type="ECO:0000259" key="2">
    <source>
        <dbReference type="Pfam" id="PF24626"/>
    </source>
</evidence>
<organism evidence="3 4">
    <name type="scientific">Gossypium hirsutum</name>
    <name type="common">Upland cotton</name>
    <name type="synonym">Gossypium mexicanum</name>
    <dbReference type="NCBI Taxonomy" id="3635"/>
    <lineage>
        <taxon>Eukaryota</taxon>
        <taxon>Viridiplantae</taxon>
        <taxon>Streptophyta</taxon>
        <taxon>Embryophyta</taxon>
        <taxon>Tracheophyta</taxon>
        <taxon>Spermatophyta</taxon>
        <taxon>Magnoliopsida</taxon>
        <taxon>eudicotyledons</taxon>
        <taxon>Gunneridae</taxon>
        <taxon>Pentapetalae</taxon>
        <taxon>rosids</taxon>
        <taxon>malvids</taxon>
        <taxon>Malvales</taxon>
        <taxon>Malvaceae</taxon>
        <taxon>Malvoideae</taxon>
        <taxon>Gossypium</taxon>
    </lineage>
</organism>
<accession>A0A1U8KT23</accession>
<dbReference type="GeneID" id="107919133"/>
<sequence>MTDLRAMFARLSLFDDGILLAKFQVENDSTFDFRLNSDGVLCFHGWVCVSNDSDLRQSILRKVHSSPYTIHLGGNKMYWDLRELYWWPGLKREVLGFKLVSKTKDKVRLIPDHLKAASDRQKSYADLKMRDIEYYVGGYVFLNVSPWKKVLRFRHKEKLSPKFIGPYQILKRVGPIAYQLELPLELDRIHVVFYVSMLRQYWSNPSHIVSVKEIEVRLDLTFEEKLVWILDRDVKLLRRKSIPLVKVLWQNHGTDKATWESKDSVR</sequence>
<dbReference type="InterPro" id="IPR056924">
    <property type="entry name" value="SH3_Tf2-1"/>
</dbReference>
<dbReference type="PANTHER" id="PTHR46148:SF44">
    <property type="entry name" value="GAG-POL POLYPROTEIN"/>
    <property type="match status" value="1"/>
</dbReference>
<feature type="domain" description="Tf2-1-like SH3-like" evidence="2">
    <location>
        <begin position="137"/>
        <end position="201"/>
    </location>
</feature>
<reference evidence="4" key="2">
    <citation type="submission" date="2025-08" db="UniProtKB">
        <authorList>
            <consortium name="RefSeq"/>
        </authorList>
    </citation>
    <scope>IDENTIFICATION</scope>
</reference>
<dbReference type="Proteomes" id="UP000818029">
    <property type="component" value="Chromosome A08"/>
</dbReference>
<dbReference type="InterPro" id="IPR041588">
    <property type="entry name" value="Integrase_H2C2"/>
</dbReference>
<gene>
    <name evidence="4" type="primary">LOC107919133</name>
</gene>
<dbReference type="STRING" id="3635.A0A1U8KT23"/>
<dbReference type="Gene3D" id="1.10.340.70">
    <property type="match status" value="1"/>
</dbReference>
<dbReference type="Pfam" id="PF17921">
    <property type="entry name" value="Integrase_H2C2"/>
    <property type="match status" value="1"/>
</dbReference>
<feature type="domain" description="Integrase zinc-binding" evidence="1">
    <location>
        <begin position="52"/>
        <end position="94"/>
    </location>
</feature>
<proteinExistence type="predicted"/>
<dbReference type="AlphaFoldDB" id="A0A1U8KT23"/>
<evidence type="ECO:0008006" key="5">
    <source>
        <dbReference type="Google" id="ProtNLM"/>
    </source>
</evidence>
<dbReference type="RefSeq" id="XP_016704148.1">
    <property type="nucleotide sequence ID" value="XM_016848659.1"/>
</dbReference>
<evidence type="ECO:0000259" key="1">
    <source>
        <dbReference type="Pfam" id="PF17921"/>
    </source>
</evidence>
<dbReference type="KEGG" id="ghi:107919133"/>